<evidence type="ECO:0000313" key="1">
    <source>
        <dbReference type="EMBL" id="GAA4650847.1"/>
    </source>
</evidence>
<proteinExistence type="predicted"/>
<protein>
    <submittedName>
        <fullName evidence="1">Uncharacterized protein</fullName>
    </submittedName>
</protein>
<reference evidence="2" key="1">
    <citation type="journal article" date="2019" name="Int. J. Syst. Evol. Microbiol.">
        <title>The Global Catalogue of Microorganisms (GCM) 10K type strain sequencing project: providing services to taxonomists for standard genome sequencing and annotation.</title>
        <authorList>
            <consortium name="The Broad Institute Genomics Platform"/>
            <consortium name="The Broad Institute Genome Sequencing Center for Infectious Disease"/>
            <person name="Wu L."/>
            <person name="Ma J."/>
        </authorList>
    </citation>
    <scope>NUCLEOTIDE SEQUENCE [LARGE SCALE GENOMIC DNA]</scope>
    <source>
        <strain evidence="2">JCM 17805</strain>
    </source>
</reference>
<dbReference type="EMBL" id="BAABFL010000423">
    <property type="protein sequence ID" value="GAA4650847.1"/>
    <property type="molecule type" value="Genomic_DNA"/>
</dbReference>
<name>A0ABP8V4P2_9GAMM</name>
<sequence length="200" mass="22601">MGGYLSGRPGSGKPSVEDCINLNVCYLYREGLLEPGSETVLQHRRGGSFLVQCRENYFGWPLCVSITWATIGSDKERTEHNQVIGVEFVDVLKGKARRPYFYCPFTEKRVGVLVMGNRGFGHRTFYGYDYKAQRMGHTDRALDSAAKIKKKLGGFNLDEAVTDDLIKPKGMHKNTFARYVDKHRRAIAPLAWRLAVISGY</sequence>
<accession>A0ABP8V4P2</accession>
<gene>
    <name evidence="1" type="ORF">GCM10023116_31300</name>
</gene>
<comment type="caution">
    <text evidence="1">The sequence shown here is derived from an EMBL/GenBank/DDBJ whole genome shotgun (WGS) entry which is preliminary data.</text>
</comment>
<organism evidence="1 2">
    <name type="scientific">Kistimonas scapharcae</name>
    <dbReference type="NCBI Taxonomy" id="1036133"/>
    <lineage>
        <taxon>Bacteria</taxon>
        <taxon>Pseudomonadati</taxon>
        <taxon>Pseudomonadota</taxon>
        <taxon>Gammaproteobacteria</taxon>
        <taxon>Oceanospirillales</taxon>
        <taxon>Endozoicomonadaceae</taxon>
        <taxon>Kistimonas</taxon>
    </lineage>
</organism>
<dbReference type="RefSeq" id="WP_345197102.1">
    <property type="nucleotide sequence ID" value="NZ_BAABFL010000423.1"/>
</dbReference>
<dbReference type="Proteomes" id="UP001500604">
    <property type="component" value="Unassembled WGS sequence"/>
</dbReference>
<evidence type="ECO:0000313" key="2">
    <source>
        <dbReference type="Proteomes" id="UP001500604"/>
    </source>
</evidence>
<keyword evidence="2" id="KW-1185">Reference proteome</keyword>